<reference evidence="17" key="1">
    <citation type="submission" date="2020-05" db="EMBL/GenBank/DDBJ databases">
        <authorList>
            <person name="Chiriac C."/>
            <person name="Salcher M."/>
            <person name="Ghai R."/>
            <person name="Kavagutti S V."/>
        </authorList>
    </citation>
    <scope>NUCLEOTIDE SEQUENCE</scope>
</reference>
<dbReference type="EMBL" id="LR798404">
    <property type="protein sequence ID" value="CAB5229819.1"/>
    <property type="molecule type" value="Genomic_DNA"/>
</dbReference>
<name>A0A6J5QQ51_9CAUD</name>
<comment type="catalytic activity">
    <reaction evidence="13">
        <text>Endonucleolytic cleavage at a junction such as a reciprocal single-stranded crossover between two homologous DNA duplexes (Holliday junction).</text>
        <dbReference type="EC" id="3.1.21.10"/>
    </reaction>
</comment>
<comment type="similarity">
    <text evidence="2">Belongs to the RusA family.</text>
</comment>
<evidence type="ECO:0000256" key="6">
    <source>
        <dbReference type="ARBA" id="ARBA00022723"/>
    </source>
</evidence>
<evidence type="ECO:0000256" key="2">
    <source>
        <dbReference type="ARBA" id="ARBA00008865"/>
    </source>
</evidence>
<evidence type="ECO:0000256" key="15">
    <source>
        <dbReference type="ARBA" id="ARBA00030920"/>
    </source>
</evidence>
<accession>A0A6J5QQ51</accession>
<gene>
    <name evidence="17" type="ORF">UFOVP1113_21</name>
    <name evidence="19" type="ORF">UFOVP1563_33</name>
    <name evidence="18" type="ORF">UFOVP1627_15</name>
</gene>
<dbReference type="EMBL" id="LR797484">
    <property type="protein sequence ID" value="CAB4219755.1"/>
    <property type="molecule type" value="Genomic_DNA"/>
</dbReference>
<evidence type="ECO:0000313" key="19">
    <source>
        <dbReference type="EMBL" id="CAB5229819.1"/>
    </source>
</evidence>
<evidence type="ECO:0000256" key="5">
    <source>
        <dbReference type="ARBA" id="ARBA00022722"/>
    </source>
</evidence>
<dbReference type="EC" id="3.1.21.10" evidence="14"/>
<protein>
    <recommendedName>
        <fullName evidence="4">Crossover junction endodeoxyribonuclease RusA</fullName>
        <ecNumber evidence="14">3.1.21.10</ecNumber>
    </recommendedName>
    <alternativeName>
        <fullName evidence="15">Holliday junction nuclease RusA</fullName>
    </alternativeName>
    <alternativeName>
        <fullName evidence="16">Holliday junction resolvase</fullName>
    </alternativeName>
</protein>
<dbReference type="GO" id="GO:0000287">
    <property type="term" value="F:magnesium ion binding"/>
    <property type="evidence" value="ECO:0007669"/>
    <property type="project" value="InterPro"/>
</dbReference>
<keyword evidence="5" id="KW-0540">Nuclease</keyword>
<dbReference type="Gene3D" id="3.30.1330.70">
    <property type="entry name" value="Holliday junction resolvase RusA"/>
    <property type="match status" value="1"/>
</dbReference>
<evidence type="ECO:0000256" key="3">
    <source>
        <dbReference type="ARBA" id="ARBA00011738"/>
    </source>
</evidence>
<dbReference type="GO" id="GO:0006281">
    <property type="term" value="P:DNA repair"/>
    <property type="evidence" value="ECO:0007669"/>
    <property type="project" value="UniProtKB-KW"/>
</dbReference>
<evidence type="ECO:0000256" key="1">
    <source>
        <dbReference type="ARBA" id="ARBA00001946"/>
    </source>
</evidence>
<evidence type="ECO:0000256" key="7">
    <source>
        <dbReference type="ARBA" id="ARBA00022759"/>
    </source>
</evidence>
<evidence type="ECO:0000256" key="14">
    <source>
        <dbReference type="ARBA" id="ARBA00029488"/>
    </source>
</evidence>
<keyword evidence="7" id="KW-0255">Endonuclease</keyword>
<dbReference type="InterPro" id="IPR016281">
    <property type="entry name" value="Endonuclease_RusA"/>
</dbReference>
<keyword evidence="12" id="KW-0234">DNA repair</keyword>
<dbReference type="Pfam" id="PF05866">
    <property type="entry name" value="RusA"/>
    <property type="match status" value="1"/>
</dbReference>
<keyword evidence="6" id="KW-0479">Metal-binding</keyword>
<evidence type="ECO:0000256" key="10">
    <source>
        <dbReference type="ARBA" id="ARBA00022842"/>
    </source>
</evidence>
<evidence type="ECO:0000256" key="4">
    <source>
        <dbReference type="ARBA" id="ARBA00014885"/>
    </source>
</evidence>
<organism evidence="17">
    <name type="scientific">uncultured Caudovirales phage</name>
    <dbReference type="NCBI Taxonomy" id="2100421"/>
    <lineage>
        <taxon>Viruses</taxon>
        <taxon>Duplodnaviria</taxon>
        <taxon>Heunggongvirae</taxon>
        <taxon>Uroviricota</taxon>
        <taxon>Caudoviricetes</taxon>
        <taxon>Peduoviridae</taxon>
        <taxon>Maltschvirus</taxon>
        <taxon>Maltschvirus maltsch</taxon>
    </lineage>
</organism>
<dbReference type="SUPFAM" id="SSF103084">
    <property type="entry name" value="Holliday junction resolvase RusA"/>
    <property type="match status" value="1"/>
</dbReference>
<evidence type="ECO:0000256" key="16">
    <source>
        <dbReference type="ARBA" id="ARBA00031953"/>
    </source>
</evidence>
<keyword evidence="11" id="KW-0233">DNA recombination</keyword>
<sequence length="107" mass="12163">MVLSKKGREYKALVQQYVVENNVPKLGDSKLKIMMVLRPRDKRRLDIDNRIKAVFDALEEAGVFNDDFQVDHLEMIRGDIIKGGKIIVVIEEIETPSSPNEKPLVAS</sequence>
<evidence type="ECO:0000256" key="12">
    <source>
        <dbReference type="ARBA" id="ARBA00023204"/>
    </source>
</evidence>
<dbReference type="InterPro" id="IPR008822">
    <property type="entry name" value="Endonuclease_RusA-like"/>
</dbReference>
<keyword evidence="9" id="KW-0378">Hydrolase</keyword>
<dbReference type="GO" id="GO:0008821">
    <property type="term" value="F:crossover junction DNA endonuclease activity"/>
    <property type="evidence" value="ECO:0007669"/>
    <property type="project" value="UniProtKB-EC"/>
</dbReference>
<keyword evidence="10" id="KW-0460">Magnesium</keyword>
<evidence type="ECO:0000256" key="13">
    <source>
        <dbReference type="ARBA" id="ARBA00029354"/>
    </source>
</evidence>
<comment type="subunit">
    <text evidence="3">Homodimer.</text>
</comment>
<evidence type="ECO:0000313" key="18">
    <source>
        <dbReference type="EMBL" id="CAB4219755.1"/>
    </source>
</evidence>
<dbReference type="EMBL" id="LR797072">
    <property type="protein sequence ID" value="CAB4184617.1"/>
    <property type="molecule type" value="Genomic_DNA"/>
</dbReference>
<evidence type="ECO:0000256" key="9">
    <source>
        <dbReference type="ARBA" id="ARBA00022801"/>
    </source>
</evidence>
<evidence type="ECO:0000256" key="8">
    <source>
        <dbReference type="ARBA" id="ARBA00022763"/>
    </source>
</evidence>
<dbReference type="GO" id="GO:0006310">
    <property type="term" value="P:DNA recombination"/>
    <property type="evidence" value="ECO:0007669"/>
    <property type="project" value="UniProtKB-KW"/>
</dbReference>
<evidence type="ECO:0000256" key="11">
    <source>
        <dbReference type="ARBA" id="ARBA00023172"/>
    </source>
</evidence>
<evidence type="ECO:0000313" key="17">
    <source>
        <dbReference type="EMBL" id="CAB4184617.1"/>
    </source>
</evidence>
<comment type="cofactor">
    <cofactor evidence="1">
        <name>Mg(2+)</name>
        <dbReference type="ChEBI" id="CHEBI:18420"/>
    </cofactor>
</comment>
<keyword evidence="8" id="KW-0227">DNA damage</keyword>
<dbReference type="InterPro" id="IPR036614">
    <property type="entry name" value="RusA-like_sf"/>
</dbReference>
<proteinExistence type="inferred from homology"/>
<dbReference type="PIRSF" id="PIRSF001007">
    <property type="entry name" value="RusA"/>
    <property type="match status" value="1"/>
</dbReference>